<dbReference type="AlphaFoldDB" id="A0A834HQB9"/>
<protein>
    <submittedName>
        <fullName evidence="1">Uncharacterized protein</fullName>
    </submittedName>
</protein>
<organism evidence="1 2">
    <name type="scientific">Rhynchophorus ferrugineus</name>
    <name type="common">Red palm weevil</name>
    <name type="synonym">Curculio ferrugineus</name>
    <dbReference type="NCBI Taxonomy" id="354439"/>
    <lineage>
        <taxon>Eukaryota</taxon>
        <taxon>Metazoa</taxon>
        <taxon>Ecdysozoa</taxon>
        <taxon>Arthropoda</taxon>
        <taxon>Hexapoda</taxon>
        <taxon>Insecta</taxon>
        <taxon>Pterygota</taxon>
        <taxon>Neoptera</taxon>
        <taxon>Endopterygota</taxon>
        <taxon>Coleoptera</taxon>
        <taxon>Polyphaga</taxon>
        <taxon>Cucujiformia</taxon>
        <taxon>Curculionidae</taxon>
        <taxon>Dryophthorinae</taxon>
        <taxon>Rhynchophorus</taxon>
    </lineage>
</organism>
<accession>A0A834HQB9</accession>
<gene>
    <name evidence="1" type="ORF">GWI33_021077</name>
</gene>
<proteinExistence type="predicted"/>
<dbReference type="OrthoDB" id="8300281at2759"/>
<dbReference type="Proteomes" id="UP000625711">
    <property type="component" value="Unassembled WGS sequence"/>
</dbReference>
<evidence type="ECO:0000313" key="2">
    <source>
        <dbReference type="Proteomes" id="UP000625711"/>
    </source>
</evidence>
<sequence length="102" mass="10766">MGKSDKMSDNVPGISPQTEASKLLEQALMQMDGIISGSGSLTAHSPEYGFNSSPPGVREAANSLVAALQNTTSPPQPDPNVVKLLLNWIQQVSYSPINDVIS</sequence>
<keyword evidence="2" id="KW-1185">Reference proteome</keyword>
<name>A0A834HQB9_RHYFE</name>
<comment type="caution">
    <text evidence="1">The sequence shown here is derived from an EMBL/GenBank/DDBJ whole genome shotgun (WGS) entry which is preliminary data.</text>
</comment>
<evidence type="ECO:0000313" key="1">
    <source>
        <dbReference type="EMBL" id="KAF7265503.1"/>
    </source>
</evidence>
<dbReference type="EMBL" id="JAACXV010014611">
    <property type="protein sequence ID" value="KAF7265503.1"/>
    <property type="molecule type" value="Genomic_DNA"/>
</dbReference>
<reference evidence="1" key="1">
    <citation type="submission" date="2020-08" db="EMBL/GenBank/DDBJ databases">
        <title>Genome sequencing and assembly of the red palm weevil Rhynchophorus ferrugineus.</title>
        <authorList>
            <person name="Dias G.B."/>
            <person name="Bergman C.M."/>
            <person name="Manee M."/>
        </authorList>
    </citation>
    <scope>NUCLEOTIDE SEQUENCE</scope>
    <source>
        <strain evidence="1">AA-2017</strain>
        <tissue evidence="1">Whole larva</tissue>
    </source>
</reference>